<accession>A0A0E9PD48</accession>
<dbReference type="EMBL" id="GBXM01105996">
    <property type="protein sequence ID" value="JAH02581.1"/>
    <property type="molecule type" value="Transcribed_RNA"/>
</dbReference>
<sequence>MPLVSPDQPRSLYTVMGGAIVIFHALTQPEPSEVALSL</sequence>
<evidence type="ECO:0000313" key="1">
    <source>
        <dbReference type="EMBL" id="JAH02581.1"/>
    </source>
</evidence>
<organism evidence="1">
    <name type="scientific">Anguilla anguilla</name>
    <name type="common">European freshwater eel</name>
    <name type="synonym">Muraena anguilla</name>
    <dbReference type="NCBI Taxonomy" id="7936"/>
    <lineage>
        <taxon>Eukaryota</taxon>
        <taxon>Metazoa</taxon>
        <taxon>Chordata</taxon>
        <taxon>Craniata</taxon>
        <taxon>Vertebrata</taxon>
        <taxon>Euteleostomi</taxon>
        <taxon>Actinopterygii</taxon>
        <taxon>Neopterygii</taxon>
        <taxon>Teleostei</taxon>
        <taxon>Anguilliformes</taxon>
        <taxon>Anguillidae</taxon>
        <taxon>Anguilla</taxon>
    </lineage>
</organism>
<reference evidence="1" key="2">
    <citation type="journal article" date="2015" name="Fish Shellfish Immunol.">
        <title>Early steps in the European eel (Anguilla anguilla)-Vibrio vulnificus interaction in the gills: Role of the RtxA13 toxin.</title>
        <authorList>
            <person name="Callol A."/>
            <person name="Pajuelo D."/>
            <person name="Ebbesson L."/>
            <person name="Teles M."/>
            <person name="MacKenzie S."/>
            <person name="Amaro C."/>
        </authorList>
    </citation>
    <scope>NUCLEOTIDE SEQUENCE</scope>
</reference>
<dbReference type="AlphaFoldDB" id="A0A0E9PD48"/>
<proteinExistence type="predicted"/>
<protein>
    <submittedName>
        <fullName evidence="1">Uncharacterized protein</fullName>
    </submittedName>
</protein>
<name>A0A0E9PD48_ANGAN</name>
<reference evidence="1" key="1">
    <citation type="submission" date="2014-11" db="EMBL/GenBank/DDBJ databases">
        <authorList>
            <person name="Amaro Gonzalez C."/>
        </authorList>
    </citation>
    <scope>NUCLEOTIDE SEQUENCE</scope>
</reference>